<dbReference type="EMBL" id="BPLR01007512">
    <property type="protein sequence ID" value="GIY17459.1"/>
    <property type="molecule type" value="Genomic_DNA"/>
</dbReference>
<keyword evidence="4 7" id="KW-0328">Glycosyltransferase</keyword>
<dbReference type="PANTHER" id="PTHR48438">
    <property type="entry name" value="ALPHA-(1,3)-FUCOSYLTRANSFERASE C-RELATED"/>
    <property type="match status" value="1"/>
</dbReference>
<dbReference type="InterPro" id="IPR001503">
    <property type="entry name" value="Glyco_trans_10"/>
</dbReference>
<keyword evidence="6 7" id="KW-0333">Golgi apparatus</keyword>
<comment type="similarity">
    <text evidence="3 7">Belongs to the glycosyltransferase 10 family.</text>
</comment>
<evidence type="ECO:0000256" key="5">
    <source>
        <dbReference type="ARBA" id="ARBA00022679"/>
    </source>
</evidence>
<keyword evidence="7" id="KW-0472">Membrane</keyword>
<evidence type="ECO:0000256" key="3">
    <source>
        <dbReference type="ARBA" id="ARBA00008919"/>
    </source>
</evidence>
<dbReference type="SUPFAM" id="SSF53756">
    <property type="entry name" value="UDP-Glycosyltransferase/glycogen phosphorylase"/>
    <property type="match status" value="1"/>
</dbReference>
<evidence type="ECO:0000259" key="8">
    <source>
        <dbReference type="Pfam" id="PF00852"/>
    </source>
</evidence>
<proteinExistence type="inferred from homology"/>
<evidence type="ECO:0000256" key="7">
    <source>
        <dbReference type="RuleBase" id="RU003832"/>
    </source>
</evidence>
<dbReference type="AlphaFoldDB" id="A0AAV4R8U9"/>
<comment type="subcellular location">
    <subcellularLocation>
        <location evidence="1">Golgi apparatus membrane</location>
        <topology evidence="1">Single-pass type II membrane protein</topology>
    </subcellularLocation>
    <subcellularLocation>
        <location evidence="7">Golgi apparatus</location>
        <location evidence="7">Golgi stack membrane</location>
        <topology evidence="7">Single-pass type II membrane protein</topology>
    </subcellularLocation>
</comment>
<dbReference type="Proteomes" id="UP001054945">
    <property type="component" value="Unassembled WGS sequence"/>
</dbReference>
<evidence type="ECO:0000256" key="1">
    <source>
        <dbReference type="ARBA" id="ARBA00004323"/>
    </source>
</evidence>
<dbReference type="Pfam" id="PF00852">
    <property type="entry name" value="Glyco_transf_10"/>
    <property type="match status" value="1"/>
</dbReference>
<keyword evidence="5 7" id="KW-0808">Transferase</keyword>
<dbReference type="GO" id="GO:0000139">
    <property type="term" value="C:Golgi membrane"/>
    <property type="evidence" value="ECO:0007669"/>
    <property type="project" value="UniProtKB-SubCell"/>
</dbReference>
<reference evidence="9 10" key="1">
    <citation type="submission" date="2021-06" db="EMBL/GenBank/DDBJ databases">
        <title>Caerostris extrusa draft genome.</title>
        <authorList>
            <person name="Kono N."/>
            <person name="Arakawa K."/>
        </authorList>
    </citation>
    <scope>NUCLEOTIDE SEQUENCE [LARGE SCALE GENOMIC DNA]</scope>
</reference>
<organism evidence="9 10">
    <name type="scientific">Caerostris extrusa</name>
    <name type="common">Bark spider</name>
    <name type="synonym">Caerostris bankana</name>
    <dbReference type="NCBI Taxonomy" id="172846"/>
    <lineage>
        <taxon>Eukaryota</taxon>
        <taxon>Metazoa</taxon>
        <taxon>Ecdysozoa</taxon>
        <taxon>Arthropoda</taxon>
        <taxon>Chelicerata</taxon>
        <taxon>Arachnida</taxon>
        <taxon>Araneae</taxon>
        <taxon>Araneomorphae</taxon>
        <taxon>Entelegynae</taxon>
        <taxon>Araneoidea</taxon>
        <taxon>Araneidae</taxon>
        <taxon>Caerostris</taxon>
    </lineage>
</organism>
<gene>
    <name evidence="9" type="primary">FucTC</name>
    <name evidence="9" type="ORF">CEXT_37671</name>
</gene>
<evidence type="ECO:0000256" key="6">
    <source>
        <dbReference type="ARBA" id="ARBA00023034"/>
    </source>
</evidence>
<evidence type="ECO:0000313" key="9">
    <source>
        <dbReference type="EMBL" id="GIY17459.1"/>
    </source>
</evidence>
<evidence type="ECO:0000256" key="4">
    <source>
        <dbReference type="ARBA" id="ARBA00022676"/>
    </source>
</evidence>
<dbReference type="Gene3D" id="3.40.50.11660">
    <property type="entry name" value="Glycosyl transferase family 10, C-terminal domain"/>
    <property type="match status" value="1"/>
</dbReference>
<comment type="caution">
    <text evidence="9">The sequence shown here is derived from an EMBL/GenBank/DDBJ whole genome shotgun (WGS) entry which is preliminary data.</text>
</comment>
<sequence length="212" mass="25068">MYRCPTDSLVKSNPVIKTSVLEKRLDSLRTKKNKAVWFVSNCKTDSNRGTGGDQRCYEKIAIKYKFYLAFENAICQDYATEKLFNSLNYDIVPVVLGGANYSSIVPPHSVINAMDFSDPEKLGMHLWEVSRNDELYLSYFNWKNTYRSYLQPWMCDLCAKLHENFQPQVKRNLDSWWYEDFTCKRWANNSFEYVNEHVFPVFHSKIFQQKQV</sequence>
<feature type="domain" description="Fucosyltransferase C-terminal" evidence="8">
    <location>
        <begin position="53"/>
        <end position="176"/>
    </location>
</feature>
<keyword evidence="7" id="KW-0812">Transmembrane</keyword>
<keyword evidence="10" id="KW-1185">Reference proteome</keyword>
<comment type="pathway">
    <text evidence="2">Protein modification; protein glycosylation.</text>
</comment>
<evidence type="ECO:0000256" key="2">
    <source>
        <dbReference type="ARBA" id="ARBA00004922"/>
    </source>
</evidence>
<dbReference type="PANTHER" id="PTHR48438:SF1">
    <property type="entry name" value="ALPHA-(1,3)-FUCOSYLTRANSFERASE C-RELATED"/>
    <property type="match status" value="1"/>
</dbReference>
<dbReference type="GO" id="GO:0008417">
    <property type="term" value="F:fucosyltransferase activity"/>
    <property type="evidence" value="ECO:0007669"/>
    <property type="project" value="InterPro"/>
</dbReference>
<dbReference type="InterPro" id="IPR055270">
    <property type="entry name" value="Glyco_tran_10_C"/>
</dbReference>
<dbReference type="EC" id="2.4.1.-" evidence="7"/>
<dbReference type="InterPro" id="IPR038577">
    <property type="entry name" value="GT10-like_C_sf"/>
</dbReference>
<name>A0AAV4R8U9_CAEEX</name>
<protein>
    <recommendedName>
        <fullName evidence="7">Fucosyltransferase</fullName>
        <ecNumber evidence="7">2.4.1.-</ecNumber>
    </recommendedName>
</protein>
<evidence type="ECO:0000313" key="10">
    <source>
        <dbReference type="Proteomes" id="UP001054945"/>
    </source>
</evidence>
<dbReference type="GO" id="GO:0032580">
    <property type="term" value="C:Golgi cisterna membrane"/>
    <property type="evidence" value="ECO:0007669"/>
    <property type="project" value="UniProtKB-SubCell"/>
</dbReference>
<accession>A0AAV4R8U9</accession>